<evidence type="ECO:0000256" key="2">
    <source>
        <dbReference type="ARBA" id="ARBA00006739"/>
    </source>
</evidence>
<evidence type="ECO:0000313" key="7">
    <source>
        <dbReference type="Proteomes" id="UP001143700"/>
    </source>
</evidence>
<organism evidence="6 7">
    <name type="scientific">Lactobacillus amylovorus</name>
    <dbReference type="NCBI Taxonomy" id="1604"/>
    <lineage>
        <taxon>Bacteria</taxon>
        <taxon>Bacillati</taxon>
        <taxon>Bacillota</taxon>
        <taxon>Bacilli</taxon>
        <taxon>Lactobacillales</taxon>
        <taxon>Lactobacillaceae</taxon>
        <taxon>Lactobacillus</taxon>
    </lineage>
</organism>
<dbReference type="RefSeq" id="WP_271870613.1">
    <property type="nucleotide sequence ID" value="NZ_JAOTGU010000015.1"/>
</dbReference>
<dbReference type="PANTHER" id="PTHR43179:SF12">
    <property type="entry name" value="GALACTOFURANOSYLTRANSFERASE GLFT2"/>
    <property type="match status" value="1"/>
</dbReference>
<sequence>MLKKVDAVVVTYNRLDLLKKCLQALLSQTYKLQNIFVIDNNSQDETLLFLRELSKKYPSIKPIHLSTNIGGAGGFYVGLKAFIEKSKSDYVWIMDDDAIPTSSALTKIMNKTNQIKKFGFLSSNVRWKDDSPAKMNIPQPTEDWNENITQGLVEVEYASFVAILFPREVILKVGLPIKEYFIWGDDVEYTKRITQAGLKGYMVIDSIVHHEIKQNIGTNIVTEKDENRIKRYYFAKRNTFFTMKKRYNKKEFAKWIINVAFYEPIKILHSSPNKKILRIKTTYKGIFAGMIFHPHIYRFKDSKK</sequence>
<proteinExistence type="inferred from homology"/>
<name>A0A9X4AD36_LACAM</name>
<dbReference type="AlphaFoldDB" id="A0A9X4AD36"/>
<evidence type="ECO:0000256" key="3">
    <source>
        <dbReference type="ARBA" id="ARBA00022676"/>
    </source>
</evidence>
<dbReference type="CDD" id="cd04185">
    <property type="entry name" value="GT_2_like_b"/>
    <property type="match status" value="1"/>
</dbReference>
<dbReference type="InterPro" id="IPR001173">
    <property type="entry name" value="Glyco_trans_2-like"/>
</dbReference>
<evidence type="ECO:0000313" key="6">
    <source>
        <dbReference type="EMBL" id="MDB6262684.1"/>
    </source>
</evidence>
<keyword evidence="4" id="KW-0808">Transferase</keyword>
<evidence type="ECO:0000256" key="1">
    <source>
        <dbReference type="ARBA" id="ARBA00004776"/>
    </source>
</evidence>
<reference evidence="6" key="2">
    <citation type="submission" date="2022-10" db="EMBL/GenBank/DDBJ databases">
        <authorList>
            <person name="Kostovova I."/>
            <person name="Moravkova M."/>
            <person name="Pechar R."/>
        </authorList>
    </citation>
    <scope>NUCLEOTIDE SEQUENCE</scope>
    <source>
        <strain evidence="6">M356A</strain>
    </source>
</reference>
<keyword evidence="3" id="KW-0328">Glycosyltransferase</keyword>
<gene>
    <name evidence="6" type="ORF">ODV15_09010</name>
</gene>
<comment type="similarity">
    <text evidence="2">Belongs to the glycosyltransferase 2 family.</text>
</comment>
<reference evidence="6" key="1">
    <citation type="journal article" date="2022" name="Microorganisms">
        <title>Antibiotic Susceptibility, Resistance Gene Determinants and Corresponding Genomic Regions in Lactobacillus amylovorus Isolates Derived from Wild Boars and Domestic Pigs.</title>
        <authorList>
            <person name="Moravkova M."/>
            <person name="Kostovova I."/>
            <person name="Kavanova K."/>
            <person name="Pechar R."/>
            <person name="Stanek S."/>
            <person name="Brychta A."/>
            <person name="Zeman M."/>
            <person name="Kubasova T."/>
        </authorList>
    </citation>
    <scope>NUCLEOTIDE SEQUENCE</scope>
    <source>
        <strain evidence="6">M356A</strain>
    </source>
</reference>
<evidence type="ECO:0000259" key="5">
    <source>
        <dbReference type="Pfam" id="PF00535"/>
    </source>
</evidence>
<evidence type="ECO:0000256" key="4">
    <source>
        <dbReference type="ARBA" id="ARBA00022679"/>
    </source>
</evidence>
<dbReference type="EMBL" id="JAOTGU010000015">
    <property type="protein sequence ID" value="MDB6262684.1"/>
    <property type="molecule type" value="Genomic_DNA"/>
</dbReference>
<dbReference type="PANTHER" id="PTHR43179">
    <property type="entry name" value="RHAMNOSYLTRANSFERASE WBBL"/>
    <property type="match status" value="1"/>
</dbReference>
<dbReference type="GO" id="GO:0016757">
    <property type="term" value="F:glycosyltransferase activity"/>
    <property type="evidence" value="ECO:0007669"/>
    <property type="project" value="UniProtKB-KW"/>
</dbReference>
<dbReference type="Gene3D" id="3.90.550.10">
    <property type="entry name" value="Spore Coat Polysaccharide Biosynthesis Protein SpsA, Chain A"/>
    <property type="match status" value="1"/>
</dbReference>
<feature type="domain" description="Glycosyltransferase 2-like" evidence="5">
    <location>
        <begin position="7"/>
        <end position="130"/>
    </location>
</feature>
<comment type="caution">
    <text evidence="6">The sequence shown here is derived from an EMBL/GenBank/DDBJ whole genome shotgun (WGS) entry which is preliminary data.</text>
</comment>
<protein>
    <submittedName>
        <fullName evidence="6">Glycosyltransferase family 2 protein</fullName>
    </submittedName>
</protein>
<dbReference type="Pfam" id="PF00535">
    <property type="entry name" value="Glycos_transf_2"/>
    <property type="match status" value="1"/>
</dbReference>
<dbReference type="Proteomes" id="UP001143700">
    <property type="component" value="Unassembled WGS sequence"/>
</dbReference>
<dbReference type="InterPro" id="IPR029044">
    <property type="entry name" value="Nucleotide-diphossugar_trans"/>
</dbReference>
<dbReference type="SUPFAM" id="SSF53448">
    <property type="entry name" value="Nucleotide-diphospho-sugar transferases"/>
    <property type="match status" value="1"/>
</dbReference>
<accession>A0A9X4AD36</accession>
<comment type="pathway">
    <text evidence="1">Cell wall biogenesis; cell wall polysaccharide biosynthesis.</text>
</comment>